<dbReference type="OrthoDB" id="8062037at2759"/>
<accession>A0A2I4HJK7</accession>
<keyword evidence="3" id="KW-0808">Transferase</keyword>
<dbReference type="GO" id="GO:0061630">
    <property type="term" value="F:ubiquitin protein ligase activity"/>
    <property type="evidence" value="ECO:0000318"/>
    <property type="project" value="GO_Central"/>
</dbReference>
<evidence type="ECO:0000256" key="4">
    <source>
        <dbReference type="ARBA" id="ARBA00022723"/>
    </source>
</evidence>
<dbReference type="Proteomes" id="UP000235220">
    <property type="component" value="Chromosome 10"/>
</dbReference>
<dbReference type="FunCoup" id="A0A2I4HJK7">
    <property type="interactions" value="254"/>
</dbReference>
<dbReference type="PANTHER" id="PTHR15710:SF108">
    <property type="entry name" value="OS03G0286100 PROTEIN"/>
    <property type="match status" value="1"/>
</dbReference>
<dbReference type="GO" id="GO:0016567">
    <property type="term" value="P:protein ubiquitination"/>
    <property type="evidence" value="ECO:0000318"/>
    <property type="project" value="GO_Central"/>
</dbReference>
<organism evidence="9 10">
    <name type="scientific">Juglans regia</name>
    <name type="common">English walnut</name>
    <dbReference type="NCBI Taxonomy" id="51240"/>
    <lineage>
        <taxon>Eukaryota</taxon>
        <taxon>Viridiplantae</taxon>
        <taxon>Streptophyta</taxon>
        <taxon>Embryophyta</taxon>
        <taxon>Tracheophyta</taxon>
        <taxon>Spermatophyta</taxon>
        <taxon>Magnoliopsida</taxon>
        <taxon>eudicotyledons</taxon>
        <taxon>Gunneridae</taxon>
        <taxon>Pentapetalae</taxon>
        <taxon>rosids</taxon>
        <taxon>fabids</taxon>
        <taxon>Fagales</taxon>
        <taxon>Juglandaceae</taxon>
        <taxon>Juglans</taxon>
    </lineage>
</organism>
<proteinExistence type="predicted"/>
<dbReference type="FunFam" id="3.30.40.10:FF:000022">
    <property type="entry name" value="E3 ubiquitin-protein ligase RING1-like"/>
    <property type="match status" value="1"/>
</dbReference>
<dbReference type="Gramene" id="Jr10_06520_p1">
    <property type="protein sequence ID" value="cds.Jr10_06520_p1"/>
    <property type="gene ID" value="Jr10_06520"/>
</dbReference>
<keyword evidence="9" id="KW-1185">Reference proteome</keyword>
<dbReference type="InterPro" id="IPR013083">
    <property type="entry name" value="Znf_RING/FYVE/PHD"/>
</dbReference>
<evidence type="ECO:0000256" key="2">
    <source>
        <dbReference type="ARBA" id="ARBA00012483"/>
    </source>
</evidence>
<dbReference type="GO" id="GO:0005737">
    <property type="term" value="C:cytoplasm"/>
    <property type="evidence" value="ECO:0000318"/>
    <property type="project" value="GO_Central"/>
</dbReference>
<dbReference type="Gene3D" id="3.30.40.10">
    <property type="entry name" value="Zinc/RING finger domain, C3HC4 (zinc finger)"/>
    <property type="match status" value="1"/>
</dbReference>
<dbReference type="RefSeq" id="XP_018856344.2">
    <property type="nucleotide sequence ID" value="XM_019000799.2"/>
</dbReference>
<reference evidence="10" key="1">
    <citation type="submission" date="2025-08" db="UniProtKB">
        <authorList>
            <consortium name="RefSeq"/>
        </authorList>
    </citation>
    <scope>IDENTIFICATION</scope>
    <source>
        <tissue evidence="10">Leaves</tissue>
    </source>
</reference>
<dbReference type="GO" id="GO:0008270">
    <property type="term" value="F:zinc ion binding"/>
    <property type="evidence" value="ECO:0007669"/>
    <property type="project" value="UniProtKB-KW"/>
</dbReference>
<dbReference type="InterPro" id="IPR001841">
    <property type="entry name" value="Znf_RING"/>
</dbReference>
<dbReference type="STRING" id="51240.A0A2I4HJK7"/>
<feature type="compositionally biased region" description="Acidic residues" evidence="8">
    <location>
        <begin position="81"/>
        <end position="91"/>
    </location>
</feature>
<keyword evidence="6" id="KW-0833">Ubl conjugation pathway</keyword>
<evidence type="ECO:0000313" key="9">
    <source>
        <dbReference type="Proteomes" id="UP000235220"/>
    </source>
</evidence>
<keyword evidence="7" id="KW-0862">Zinc</keyword>
<keyword evidence="5" id="KW-0863">Zinc-finger</keyword>
<dbReference type="SUPFAM" id="SSF57850">
    <property type="entry name" value="RING/U-box"/>
    <property type="match status" value="1"/>
</dbReference>
<dbReference type="KEGG" id="jre:109018663"/>
<keyword evidence="4" id="KW-0479">Metal-binding</keyword>
<evidence type="ECO:0000256" key="7">
    <source>
        <dbReference type="ARBA" id="ARBA00022833"/>
    </source>
</evidence>
<name>A0A2I4HJK7_JUGRE</name>
<dbReference type="PROSITE" id="PS50089">
    <property type="entry name" value="ZF_RING_2"/>
    <property type="match status" value="1"/>
</dbReference>
<dbReference type="AlphaFoldDB" id="A0A2I4HJK7"/>
<feature type="region of interest" description="Disordered" evidence="8">
    <location>
        <begin position="76"/>
        <end position="98"/>
    </location>
</feature>
<feature type="compositionally biased region" description="Polar residues" evidence="8">
    <location>
        <begin position="15"/>
        <end position="24"/>
    </location>
</feature>
<dbReference type="EC" id="2.3.2.27" evidence="2"/>
<dbReference type="PANTHER" id="PTHR15710">
    <property type="entry name" value="E3 UBIQUITIN-PROTEIN LIGASE PRAJA"/>
    <property type="match status" value="1"/>
</dbReference>
<evidence type="ECO:0000313" key="10">
    <source>
        <dbReference type="RefSeq" id="XP_018856344.2"/>
    </source>
</evidence>
<evidence type="ECO:0000256" key="1">
    <source>
        <dbReference type="ARBA" id="ARBA00000900"/>
    </source>
</evidence>
<dbReference type="Pfam" id="PF13639">
    <property type="entry name" value="zf-RING_2"/>
    <property type="match status" value="1"/>
</dbReference>
<dbReference type="SMART" id="SM00184">
    <property type="entry name" value="RING"/>
    <property type="match status" value="1"/>
</dbReference>
<evidence type="ECO:0000256" key="5">
    <source>
        <dbReference type="ARBA" id="ARBA00022771"/>
    </source>
</evidence>
<comment type="catalytic activity">
    <reaction evidence="1">
        <text>S-ubiquitinyl-[E2 ubiquitin-conjugating enzyme]-L-cysteine + [acceptor protein]-L-lysine = [E2 ubiquitin-conjugating enzyme]-L-cysteine + N(6)-ubiquitinyl-[acceptor protein]-L-lysine.</text>
        <dbReference type="EC" id="2.3.2.27"/>
    </reaction>
</comment>
<evidence type="ECO:0000256" key="6">
    <source>
        <dbReference type="ARBA" id="ARBA00022786"/>
    </source>
</evidence>
<dbReference type="GeneID" id="109018663"/>
<feature type="region of interest" description="Disordered" evidence="8">
    <location>
        <begin position="1"/>
        <end position="24"/>
    </location>
</feature>
<protein>
    <recommendedName>
        <fullName evidence="2">RING-type E3 ubiquitin transferase</fullName>
        <ecNumber evidence="2">2.3.2.27</ecNumber>
    </recommendedName>
</protein>
<evidence type="ECO:0000256" key="3">
    <source>
        <dbReference type="ARBA" id="ARBA00022679"/>
    </source>
</evidence>
<evidence type="ECO:0000256" key="8">
    <source>
        <dbReference type="SAM" id="MobiDB-lite"/>
    </source>
</evidence>
<sequence length="358" mass="40141">MSQSDELTFPEPDPNTHSHSRTQTLDHLARRGTIFCPVTDHNPFDSQSYDSDWFSDLGSGSGRDVGNFLNDLFEEVGRSNDDDDDDDDDDDLHAFDVPGSVSDPFSEFEFGNGGELGPDHEVDLQWLGFGVKLDFDTQRSGTDGLCIAGHDSESDRDTESSSVDSNIRGDRFCLEEQGNGLEVLLPEGFEWEEVEDGVFNQRENLSIMVERVEEFSVASSEEEVEVRNLEWEILLGANMRLERELDGDSDSFLAAFQGESDADTAEFDAVFRRVVEIETGNPPAAKRFVENLPSVELTVEELLMNTVVCAICKDAIVVKEKVRRLPCSHYYHGDCIVPWLSIRNTCPVCRYELPTEDP</sequence>
<gene>
    <name evidence="10" type="primary">LOC109018663</name>
</gene>